<comment type="similarity">
    <text evidence="1 4">Belongs to the class-II DAHP synthase family.</text>
</comment>
<dbReference type="GO" id="GO:0003849">
    <property type="term" value="F:3-deoxy-7-phosphoheptulonate synthase activity"/>
    <property type="evidence" value="ECO:0007669"/>
    <property type="project" value="UniProtKB-EC"/>
</dbReference>
<dbReference type="AlphaFoldDB" id="A0A7Y8AJL8"/>
<dbReference type="Pfam" id="PF01474">
    <property type="entry name" value="DAHP_synth_2"/>
    <property type="match status" value="1"/>
</dbReference>
<evidence type="ECO:0000256" key="4">
    <source>
        <dbReference type="RuleBase" id="RU363071"/>
    </source>
</evidence>
<evidence type="ECO:0000256" key="1">
    <source>
        <dbReference type="ARBA" id="ARBA00008911"/>
    </source>
</evidence>
<comment type="catalytic activity">
    <reaction evidence="4">
        <text>D-erythrose 4-phosphate + phosphoenolpyruvate + H2O = 7-phospho-2-dehydro-3-deoxy-D-arabino-heptonate + phosphate</text>
        <dbReference type="Rhea" id="RHEA:14717"/>
        <dbReference type="ChEBI" id="CHEBI:15377"/>
        <dbReference type="ChEBI" id="CHEBI:16897"/>
        <dbReference type="ChEBI" id="CHEBI:43474"/>
        <dbReference type="ChEBI" id="CHEBI:58394"/>
        <dbReference type="ChEBI" id="CHEBI:58702"/>
        <dbReference type="EC" id="2.5.1.54"/>
    </reaction>
</comment>
<proteinExistence type="inferred from homology"/>
<organism evidence="6 7">
    <name type="scientific">Pseudomonas tolaasii</name>
    <dbReference type="NCBI Taxonomy" id="29442"/>
    <lineage>
        <taxon>Bacteria</taxon>
        <taxon>Pseudomonadati</taxon>
        <taxon>Pseudomonadota</taxon>
        <taxon>Gammaproteobacteria</taxon>
        <taxon>Pseudomonadales</taxon>
        <taxon>Pseudomonadaceae</taxon>
        <taxon>Pseudomonas</taxon>
    </lineage>
</organism>
<accession>A0A7Y8AJL8</accession>
<dbReference type="EC" id="2.5.1.54" evidence="4"/>
<feature type="compositionally biased region" description="Polar residues" evidence="5">
    <location>
        <begin position="71"/>
        <end position="83"/>
    </location>
</feature>
<dbReference type="InterPro" id="IPR013785">
    <property type="entry name" value="Aldolase_TIM"/>
</dbReference>
<feature type="binding site" evidence="3">
    <location>
        <position position="55"/>
    </location>
    <ligand>
        <name>phosphoenolpyruvate</name>
        <dbReference type="ChEBI" id="CHEBI:58702"/>
    </ligand>
</feature>
<reference evidence="6 7" key="1">
    <citation type="submission" date="2020-04" db="EMBL/GenBank/DDBJ databases">
        <title>Molecular characterization of pseudomonads from Agaricus bisporus reveal novel blotch 2 pathogens in Western Europe.</title>
        <authorList>
            <person name="Taparia T."/>
            <person name="Krijger M."/>
            <person name="Haynes E."/>
            <person name="Elpinstone J.G."/>
            <person name="Noble R."/>
            <person name="Van Der Wolf J."/>
        </authorList>
    </citation>
    <scope>NUCLEOTIDE SEQUENCE [LARGE SCALE GENOMIC DNA]</scope>
    <source>
        <strain evidence="6 7">IPO3746</strain>
    </source>
</reference>
<evidence type="ECO:0000313" key="6">
    <source>
        <dbReference type="EMBL" id="NWD34599.1"/>
    </source>
</evidence>
<dbReference type="GeneID" id="300272929"/>
<dbReference type="GO" id="GO:0009073">
    <property type="term" value="P:aromatic amino acid family biosynthetic process"/>
    <property type="evidence" value="ECO:0007669"/>
    <property type="project" value="InterPro"/>
</dbReference>
<evidence type="ECO:0000313" key="7">
    <source>
        <dbReference type="Proteomes" id="UP000549134"/>
    </source>
</evidence>
<evidence type="ECO:0000256" key="2">
    <source>
        <dbReference type="ARBA" id="ARBA00022679"/>
    </source>
</evidence>
<evidence type="ECO:0000256" key="5">
    <source>
        <dbReference type="SAM" id="MobiDB-lite"/>
    </source>
</evidence>
<name>A0A7Y8AJL8_PSETO</name>
<feature type="region of interest" description="Disordered" evidence="5">
    <location>
        <begin position="59"/>
        <end position="89"/>
    </location>
</feature>
<gene>
    <name evidence="6" type="ORF">HX787_01940</name>
</gene>
<sequence length="89" mass="9833">MLTTHPHFQAMVTDWTPYTWRSRPALHQPTYPCTAELEGAHVEYFRGIRNPLGVKVGPDVSPRCLAGVDGSAQSPQRTRSSDTAPPHGH</sequence>
<dbReference type="SUPFAM" id="SSF51569">
    <property type="entry name" value="Aldolase"/>
    <property type="match status" value="1"/>
</dbReference>
<comment type="caution">
    <text evidence="6">The sequence shown here is derived from an EMBL/GenBank/DDBJ whole genome shotgun (WGS) entry which is preliminary data.</text>
</comment>
<dbReference type="EMBL" id="JACAQK010000002">
    <property type="protein sequence ID" value="NWD34599.1"/>
    <property type="molecule type" value="Genomic_DNA"/>
</dbReference>
<dbReference type="InterPro" id="IPR002480">
    <property type="entry name" value="DAHP_synth_2"/>
</dbReference>
<protein>
    <recommendedName>
        <fullName evidence="4">Phospho-2-dehydro-3-deoxyheptonate aldolase</fullName>
        <ecNumber evidence="4">2.5.1.54</ecNumber>
    </recommendedName>
</protein>
<dbReference type="Proteomes" id="UP000549134">
    <property type="component" value="Unassembled WGS sequence"/>
</dbReference>
<dbReference type="RefSeq" id="WP_130886723.1">
    <property type="nucleotide sequence ID" value="NZ_CP020369.1"/>
</dbReference>
<dbReference type="Gene3D" id="3.20.20.70">
    <property type="entry name" value="Aldolase class I"/>
    <property type="match status" value="1"/>
</dbReference>
<evidence type="ECO:0000256" key="3">
    <source>
        <dbReference type="PIRSR" id="PIRSR602480-1"/>
    </source>
</evidence>
<keyword evidence="2 4" id="KW-0808">Transferase</keyword>